<gene>
    <name evidence="2" type="ORF">Ocin01_19124</name>
</gene>
<feature type="compositionally biased region" description="Basic residues" evidence="1">
    <location>
        <begin position="60"/>
        <end position="72"/>
    </location>
</feature>
<organism evidence="2 3">
    <name type="scientific">Orchesella cincta</name>
    <name type="common">Springtail</name>
    <name type="synonym">Podura cincta</name>
    <dbReference type="NCBI Taxonomy" id="48709"/>
    <lineage>
        <taxon>Eukaryota</taxon>
        <taxon>Metazoa</taxon>
        <taxon>Ecdysozoa</taxon>
        <taxon>Arthropoda</taxon>
        <taxon>Hexapoda</taxon>
        <taxon>Collembola</taxon>
        <taxon>Entomobryomorpha</taxon>
        <taxon>Entomobryoidea</taxon>
        <taxon>Orchesellidae</taxon>
        <taxon>Orchesellinae</taxon>
        <taxon>Orchesella</taxon>
    </lineage>
</organism>
<dbReference type="EMBL" id="LJIJ01005073">
    <property type="protein sequence ID" value="ODM87558.1"/>
    <property type="molecule type" value="Genomic_DNA"/>
</dbReference>
<reference evidence="2 3" key="1">
    <citation type="journal article" date="2016" name="Genome Biol. Evol.">
        <title>Gene Family Evolution Reflects Adaptation to Soil Environmental Stressors in the Genome of the Collembolan Orchesella cincta.</title>
        <authorList>
            <person name="Faddeeva-Vakhrusheva A."/>
            <person name="Derks M.F."/>
            <person name="Anvar S.Y."/>
            <person name="Agamennone V."/>
            <person name="Suring W."/>
            <person name="Smit S."/>
            <person name="van Straalen N.M."/>
            <person name="Roelofs D."/>
        </authorList>
    </citation>
    <scope>NUCLEOTIDE SEQUENCE [LARGE SCALE GENOMIC DNA]</scope>
    <source>
        <tissue evidence="2">Mixed pool</tissue>
    </source>
</reference>
<protein>
    <submittedName>
        <fullName evidence="2">Uncharacterized protein</fullName>
    </submittedName>
</protein>
<feature type="compositionally biased region" description="Low complexity" evidence="1">
    <location>
        <begin position="73"/>
        <end position="83"/>
    </location>
</feature>
<sequence length="102" mass="11412">MATTKWIEYRVISAKFSCSRVDEVRFWILGQYDDYSKACQKLAKSLNTSTLESESDSIIRKRARRRSQKRKPAAASQSSSSDNSDSESSGDNETGHPKISGT</sequence>
<dbReference type="Proteomes" id="UP000094527">
    <property type="component" value="Unassembled WGS sequence"/>
</dbReference>
<proteinExistence type="predicted"/>
<comment type="caution">
    <text evidence="2">The sequence shown here is derived from an EMBL/GenBank/DDBJ whole genome shotgun (WGS) entry which is preliminary data.</text>
</comment>
<feature type="region of interest" description="Disordered" evidence="1">
    <location>
        <begin position="50"/>
        <end position="102"/>
    </location>
</feature>
<dbReference type="AlphaFoldDB" id="A0A1D2M3K7"/>
<evidence type="ECO:0000313" key="2">
    <source>
        <dbReference type="EMBL" id="ODM87558.1"/>
    </source>
</evidence>
<accession>A0A1D2M3K7</accession>
<evidence type="ECO:0000313" key="3">
    <source>
        <dbReference type="Proteomes" id="UP000094527"/>
    </source>
</evidence>
<evidence type="ECO:0000256" key="1">
    <source>
        <dbReference type="SAM" id="MobiDB-lite"/>
    </source>
</evidence>
<keyword evidence="3" id="KW-1185">Reference proteome</keyword>
<name>A0A1D2M3K7_ORCCI</name>
<feature type="non-terminal residue" evidence="2">
    <location>
        <position position="102"/>
    </location>
</feature>